<sequence length="1314" mass="130876">MHSSGQQKGSSRDGRASIRPAVAPSPLGRPPVTAEAAYPDRQDQSPPSSTPGRPSLMEMTMGAVTSVISRWTPARRRAKPVSRPEEPSKPQEQQPADNPEPEPEPAERDGSEYGTPEAQIRRSPSPSPSLPVSSGPAQAEATFPPRSNLAEALATADLRTATPLGYASAAAPARAENLSLPAVAQYQRLRQGSPLQLAPQELMQAAAHTPRTRFAFTPDHRAGHAPPSPAPGSLMQSVAGGPRFPTLAVRRGSSSLADPASRGASLFSKQPAPHRPSFGGPFSNLARPFAADSVPMRMDSANQAEVLRSQAAKRLQASDRPPSSAKRVRFNPPVPSAPTAGRGQASLGGTPLMGMGIQPSAYFSPAANRSRPAPLALPSPRQLAGAPLTDGPYARRRTLVDAAPSPMSALRTANAGRTPGPSRASGVKRPAGPEPSWAYRPQGPGEGQGVAAGTPPALLRGSEGEEGQAGAPSSKRPKYASPAAERFDNLVGKHLRDAGVKRDVYAELDAASPWQTPGKRSRQEPMPAPPMGSLSEAPAASAPWAALPSPPGQSRASAPHQGPHARASAPGRPPSRLGPAAEVDRGGSHLPPPADGFKAFSFQRPSQDSPPTPGLTSRGHDPAPDTASLPNGHVSPDEAELSTAPLPAARPAASKAADSDALLNGFSPIPERCDQPDYWSQPFKQSKPAQEAPPALSRQDGAAAKGEASIAQALPLPDSDTEDEPAVSSEDNDPAPAGSEDPFLSGQMSGDFGPPGSTAAASASTKPAPDLLGFLNSIAPPSATAAASPTGVSASLPAASGPSHEAPPKPAASGWGDAFMQSNKKAAAAAATDIEKEVEKAKGGTSVPKAPTPSASQDPEGNPAPAQPSSAFKFGTSGDSLPLAFGGATAASGPSFTFGATGSSSAFGGKGGFTFGASSAAAGGGSASQASAQPTSSVSMPANQAAASSAPFSFTFGQASGAGAASPAPLPFGAAQAGDSSNRAPAGSPKPGSTPVAIPTAPSPREPAATSLGSPSAYDAMSISPPQPNQPGPALTWDKAPASPTNPPPTPFSHGQANPNGPVPSATFPLASPGSQPAPTCIAGGAPSPAPTGTLFGSSTPAFGQGSTASTGAFLFGGSTPAFGASSGAPTSTGSGHGFNFGGSGGIGFQPIQFPGASAAASGLDAHSAPGPDWQLPAAAMPTSNGFHAPSSGGSSGQNPFANAGGGTAAASAPFGQGPPPVFGASSAPAFGSNQPMAFGNPSFTFGGDQAPAFGNPAASQGGLGVPQAQPAAPSMAMGAMPQGPAGMTLGAATGEAAVNKRRNLKVKRPGARK</sequence>
<accession>A0AAW1T414</accession>
<feature type="compositionally biased region" description="Low complexity" evidence="1">
    <location>
        <begin position="777"/>
        <end position="795"/>
    </location>
</feature>
<feature type="region of interest" description="Disordered" evidence="1">
    <location>
        <begin position="509"/>
        <end position="875"/>
    </location>
</feature>
<feature type="compositionally biased region" description="Low complexity" evidence="1">
    <location>
        <begin position="641"/>
        <end position="663"/>
    </location>
</feature>
<dbReference type="Proteomes" id="UP001485043">
    <property type="component" value="Unassembled WGS sequence"/>
</dbReference>
<name>A0AAW1T414_9CHLO</name>
<feature type="compositionally biased region" description="Acidic residues" evidence="1">
    <location>
        <begin position="719"/>
        <end position="733"/>
    </location>
</feature>
<feature type="region of interest" description="Disordered" evidence="1">
    <location>
        <begin position="301"/>
        <end position="485"/>
    </location>
</feature>
<evidence type="ECO:0000313" key="3">
    <source>
        <dbReference type="Proteomes" id="UP001485043"/>
    </source>
</evidence>
<organism evidence="2 3">
    <name type="scientific">Apatococcus fuscideae</name>
    <dbReference type="NCBI Taxonomy" id="2026836"/>
    <lineage>
        <taxon>Eukaryota</taxon>
        <taxon>Viridiplantae</taxon>
        <taxon>Chlorophyta</taxon>
        <taxon>core chlorophytes</taxon>
        <taxon>Trebouxiophyceae</taxon>
        <taxon>Chlorellales</taxon>
        <taxon>Chlorellaceae</taxon>
        <taxon>Apatococcus</taxon>
    </lineage>
</organism>
<feature type="compositionally biased region" description="Low complexity" evidence="1">
    <location>
        <begin position="1199"/>
        <end position="1216"/>
    </location>
</feature>
<feature type="compositionally biased region" description="Basic residues" evidence="1">
    <location>
        <begin position="1300"/>
        <end position="1314"/>
    </location>
</feature>
<gene>
    <name evidence="2" type="ORF">WJX84_005450</name>
</gene>
<feature type="compositionally biased region" description="Low complexity" evidence="1">
    <location>
        <begin position="1267"/>
        <end position="1288"/>
    </location>
</feature>
<comment type="caution">
    <text evidence="2">The sequence shown here is derived from an EMBL/GenBank/DDBJ whole genome shotgun (WGS) entry which is preliminary data.</text>
</comment>
<feature type="region of interest" description="Disordered" evidence="1">
    <location>
        <begin position="918"/>
        <end position="1101"/>
    </location>
</feature>
<proteinExistence type="predicted"/>
<keyword evidence="3" id="KW-1185">Reference proteome</keyword>
<evidence type="ECO:0000256" key="1">
    <source>
        <dbReference type="SAM" id="MobiDB-lite"/>
    </source>
</evidence>
<feature type="compositionally biased region" description="Low complexity" evidence="1">
    <location>
        <begin position="945"/>
        <end position="975"/>
    </location>
</feature>
<feature type="region of interest" description="Disordered" evidence="1">
    <location>
        <begin position="1241"/>
        <end position="1314"/>
    </location>
</feature>
<feature type="region of interest" description="Disordered" evidence="1">
    <location>
        <begin position="1"/>
        <end position="148"/>
    </location>
</feature>
<reference evidence="2 3" key="1">
    <citation type="journal article" date="2024" name="Nat. Commun.">
        <title>Phylogenomics reveals the evolutionary origins of lichenization in chlorophyte algae.</title>
        <authorList>
            <person name="Puginier C."/>
            <person name="Libourel C."/>
            <person name="Otte J."/>
            <person name="Skaloud P."/>
            <person name="Haon M."/>
            <person name="Grisel S."/>
            <person name="Petersen M."/>
            <person name="Berrin J.G."/>
            <person name="Delaux P.M."/>
            <person name="Dal Grande F."/>
            <person name="Keller J."/>
        </authorList>
    </citation>
    <scope>NUCLEOTIDE SEQUENCE [LARGE SCALE GENOMIC DNA]</scope>
    <source>
        <strain evidence="2 3">SAG 2523</strain>
    </source>
</reference>
<evidence type="ECO:0000313" key="2">
    <source>
        <dbReference type="EMBL" id="KAK9864522.1"/>
    </source>
</evidence>
<feature type="compositionally biased region" description="Low complexity" evidence="1">
    <location>
        <begin position="754"/>
        <end position="769"/>
    </location>
</feature>
<feature type="region of interest" description="Disordered" evidence="1">
    <location>
        <begin position="1161"/>
        <end position="1229"/>
    </location>
</feature>
<dbReference type="EMBL" id="JALJOV010000343">
    <property type="protein sequence ID" value="KAK9864522.1"/>
    <property type="molecule type" value="Genomic_DNA"/>
</dbReference>
<feature type="compositionally biased region" description="Basic and acidic residues" evidence="1">
    <location>
        <begin position="833"/>
        <end position="842"/>
    </location>
</feature>
<feature type="region of interest" description="Disordered" evidence="1">
    <location>
        <begin position="195"/>
        <end position="283"/>
    </location>
</feature>
<feature type="compositionally biased region" description="Low complexity" evidence="1">
    <location>
        <begin position="918"/>
        <end position="937"/>
    </location>
</feature>
<feature type="compositionally biased region" description="Low complexity" evidence="1">
    <location>
        <begin position="533"/>
        <end position="547"/>
    </location>
</feature>
<protein>
    <submittedName>
        <fullName evidence="2">Uncharacterized protein</fullName>
    </submittedName>
</protein>